<sequence>MEKTSLQQKKEELAKEEARLLEVDEQIKALEAEPEATTETKSETIINPEHQAREQEIERLQNIIKEIKEKEKKLLATNTEIKEEGRKFKISKINDEIIHIIYGKPREEVTYKDEVQKFGEGRNGLWVLENLDTMSTGELEAIHYTVALSHAGFTVRLQNPEDVFRIIKNAGKTAREYLWSSLGDMMARFTLIHPDGTPVKTDLNFRECGELLLKKSKKYQEEIWNTFLKQDPTRLPGFKERQEELEELATVRIAAKEAIKKIQEGSEEDFSEIKLEAEPEATTETRSETIPEPVEEKKSASEVILKPEEEKPSKKKPIPVREGMPTGPVAMEEKAVKLTKKEETASEPTLPIIEEKPKDDEVKKIATDIQDLFAGQKERRAIKKLEELIATTTQELMEIDEELAQIRQEKDRTRTLEAKELEQKRREEIEEL</sequence>
<evidence type="ECO:0000313" key="4">
    <source>
        <dbReference type="Proteomes" id="UP000230094"/>
    </source>
</evidence>
<protein>
    <submittedName>
        <fullName evidence="3">Uncharacterized protein</fullName>
    </submittedName>
</protein>
<accession>A0A2H0TBF8</accession>
<feature type="region of interest" description="Disordered" evidence="2">
    <location>
        <begin position="267"/>
        <end position="329"/>
    </location>
</feature>
<dbReference type="EMBL" id="PFCQ01000007">
    <property type="protein sequence ID" value="PIR68346.1"/>
    <property type="molecule type" value="Genomic_DNA"/>
</dbReference>
<keyword evidence="1" id="KW-0175">Coiled coil</keyword>
<evidence type="ECO:0000256" key="2">
    <source>
        <dbReference type="SAM" id="MobiDB-lite"/>
    </source>
</evidence>
<evidence type="ECO:0000313" key="3">
    <source>
        <dbReference type="EMBL" id="PIR68346.1"/>
    </source>
</evidence>
<reference evidence="4" key="1">
    <citation type="submission" date="2017-09" db="EMBL/GenBank/DDBJ databases">
        <title>Depth-based differentiation of microbial function through sediment-hosted aquifers and enrichment of novel symbionts in the deep terrestrial subsurface.</title>
        <authorList>
            <person name="Probst A.J."/>
            <person name="Ladd B."/>
            <person name="Jarett J.K."/>
            <person name="Geller-Mcgrath D.E."/>
            <person name="Sieber C.M.K."/>
            <person name="Emerson J.B."/>
            <person name="Anantharaman K."/>
            <person name="Thomas B.C."/>
            <person name="Malmstrom R."/>
            <person name="Stieglmeier M."/>
            <person name="Klingl A."/>
            <person name="Woyke T."/>
            <person name="Ryan C.M."/>
            <person name="Banfield J.F."/>
        </authorList>
    </citation>
    <scope>NUCLEOTIDE SEQUENCE [LARGE SCALE GENOMIC DNA]</scope>
</reference>
<dbReference type="Proteomes" id="UP000230094">
    <property type="component" value="Unassembled WGS sequence"/>
</dbReference>
<feature type="region of interest" description="Disordered" evidence="2">
    <location>
        <begin position="31"/>
        <end position="51"/>
    </location>
</feature>
<evidence type="ECO:0000256" key="1">
    <source>
        <dbReference type="SAM" id="Coils"/>
    </source>
</evidence>
<comment type="caution">
    <text evidence="3">The sequence shown here is derived from an EMBL/GenBank/DDBJ whole genome shotgun (WGS) entry which is preliminary data.</text>
</comment>
<gene>
    <name evidence="3" type="ORF">COU49_01355</name>
</gene>
<proteinExistence type="predicted"/>
<feature type="compositionally biased region" description="Basic and acidic residues" evidence="2">
    <location>
        <begin position="271"/>
        <end position="312"/>
    </location>
</feature>
<name>A0A2H0TBF8_9BACT</name>
<dbReference type="AlphaFoldDB" id="A0A2H0TBF8"/>
<feature type="coiled-coil region" evidence="1">
    <location>
        <begin position="382"/>
        <end position="419"/>
    </location>
</feature>
<organism evidence="3 4">
    <name type="scientific">Candidatus Nomurabacteria bacterium CG10_big_fil_rev_8_21_14_0_10_35_16</name>
    <dbReference type="NCBI Taxonomy" id="1974731"/>
    <lineage>
        <taxon>Bacteria</taxon>
        <taxon>Candidatus Nomuraibacteriota</taxon>
    </lineage>
</organism>